<dbReference type="AlphaFoldDB" id="A0A0M2NNX5"/>
<dbReference type="Proteomes" id="UP000034076">
    <property type="component" value="Unassembled WGS sequence"/>
</dbReference>
<proteinExistence type="predicted"/>
<comment type="caution">
    <text evidence="1">The sequence shown here is derived from an EMBL/GenBank/DDBJ whole genome shotgun (WGS) entry which is preliminary data.</text>
</comment>
<gene>
    <name evidence="1" type="ORF">CHK_0598</name>
</gene>
<evidence type="ECO:0000313" key="1">
    <source>
        <dbReference type="EMBL" id="KKI51915.1"/>
    </source>
</evidence>
<organism evidence="1 2">
    <name type="scientific">Christensenella hongkongensis</name>
    <dbReference type="NCBI Taxonomy" id="270498"/>
    <lineage>
        <taxon>Bacteria</taxon>
        <taxon>Bacillati</taxon>
        <taxon>Bacillota</taxon>
        <taxon>Clostridia</taxon>
        <taxon>Christensenellales</taxon>
        <taxon>Christensenellaceae</taxon>
        <taxon>Christensenella</taxon>
    </lineage>
</organism>
<name>A0A0M2NNX5_9FIRM</name>
<protein>
    <submittedName>
        <fullName evidence="1">Uncharacterized protein</fullName>
    </submittedName>
</protein>
<reference evidence="1 2" key="1">
    <citation type="submission" date="2015-04" db="EMBL/GenBank/DDBJ databases">
        <title>Draft genome sequence of bacteremic isolate Catabacter hongkongensis type strain HKU16T.</title>
        <authorList>
            <person name="Lau S.K."/>
            <person name="Teng J.L."/>
            <person name="Huang Y."/>
            <person name="Curreem S.O."/>
            <person name="Tsui S.K."/>
            <person name="Woo P.C."/>
        </authorList>
    </citation>
    <scope>NUCLEOTIDE SEQUENCE [LARGE SCALE GENOMIC DNA]</scope>
    <source>
        <strain evidence="1 2">HKU16</strain>
    </source>
</reference>
<accession>A0A0M2NNX5</accession>
<sequence>MEKRLIEVDEYERRLIIASLNDTRNELMAQGRDTGFVDDTLLTVIDAPAKKQKKRTEAQR</sequence>
<dbReference type="OrthoDB" id="2064210at2"/>
<dbReference type="EMBL" id="LAYJ01000053">
    <property type="protein sequence ID" value="KKI51915.1"/>
    <property type="molecule type" value="Genomic_DNA"/>
</dbReference>
<keyword evidence="2" id="KW-1185">Reference proteome</keyword>
<dbReference type="RefSeq" id="WP_052740238.1">
    <property type="nucleotide sequence ID" value="NZ_LAYJ01000053.1"/>
</dbReference>
<dbReference type="STRING" id="270498.CHK_0598"/>
<evidence type="ECO:0000313" key="2">
    <source>
        <dbReference type="Proteomes" id="UP000034076"/>
    </source>
</evidence>